<evidence type="ECO:0000313" key="2">
    <source>
        <dbReference type="EMBL" id="KAK1754371.1"/>
    </source>
</evidence>
<feature type="chain" id="PRO_5042505101" evidence="1">
    <location>
        <begin position="22"/>
        <end position="81"/>
    </location>
</feature>
<reference evidence="2" key="1">
    <citation type="submission" date="2023-06" db="EMBL/GenBank/DDBJ databases">
        <title>Genome-scale phylogeny and comparative genomics of the fungal order Sordariales.</title>
        <authorList>
            <consortium name="Lawrence Berkeley National Laboratory"/>
            <person name="Hensen N."/>
            <person name="Bonometti L."/>
            <person name="Westerberg I."/>
            <person name="Brannstrom I.O."/>
            <person name="Guillou S."/>
            <person name="Cros-Aarteil S."/>
            <person name="Calhoun S."/>
            <person name="Haridas S."/>
            <person name="Kuo A."/>
            <person name="Mondo S."/>
            <person name="Pangilinan J."/>
            <person name="Riley R."/>
            <person name="Labutti K."/>
            <person name="Andreopoulos B."/>
            <person name="Lipzen A."/>
            <person name="Chen C."/>
            <person name="Yanf M."/>
            <person name="Daum C."/>
            <person name="Ng V."/>
            <person name="Clum A."/>
            <person name="Steindorff A."/>
            <person name="Ohm R."/>
            <person name="Martin F."/>
            <person name="Silar P."/>
            <person name="Natvig D."/>
            <person name="Lalanne C."/>
            <person name="Gautier V."/>
            <person name="Ament-Velasquez S.L."/>
            <person name="Kruys A."/>
            <person name="Hutchinson M.I."/>
            <person name="Powell A.J."/>
            <person name="Barry K."/>
            <person name="Miller A.N."/>
            <person name="Grigoriev I.V."/>
            <person name="Debuchy R."/>
            <person name="Gladieux P."/>
            <person name="Thoren M.H."/>
            <person name="Johannesson H."/>
        </authorList>
    </citation>
    <scope>NUCLEOTIDE SEQUENCE</scope>
    <source>
        <strain evidence="2">PSN4</strain>
    </source>
</reference>
<organism evidence="2 3">
    <name type="scientific">Echria macrotheca</name>
    <dbReference type="NCBI Taxonomy" id="438768"/>
    <lineage>
        <taxon>Eukaryota</taxon>
        <taxon>Fungi</taxon>
        <taxon>Dikarya</taxon>
        <taxon>Ascomycota</taxon>
        <taxon>Pezizomycotina</taxon>
        <taxon>Sordariomycetes</taxon>
        <taxon>Sordariomycetidae</taxon>
        <taxon>Sordariales</taxon>
        <taxon>Schizotheciaceae</taxon>
        <taxon>Echria</taxon>
    </lineage>
</organism>
<dbReference type="EMBL" id="MU839835">
    <property type="protein sequence ID" value="KAK1754371.1"/>
    <property type="molecule type" value="Genomic_DNA"/>
</dbReference>
<evidence type="ECO:0000313" key="3">
    <source>
        <dbReference type="Proteomes" id="UP001239445"/>
    </source>
</evidence>
<feature type="signal peptide" evidence="1">
    <location>
        <begin position="1"/>
        <end position="21"/>
    </location>
</feature>
<keyword evidence="1" id="KW-0732">Signal</keyword>
<sequence>MKLPSFATAIMIALLGTGAVAQFCNCRDGGNVDVQRSEFCCLWSPGDWSGGAAVCLLSQDKLFRMVTCCQEVGRAVNCQDS</sequence>
<gene>
    <name evidence="2" type="ORF">QBC47DRAFT_216922</name>
</gene>
<keyword evidence="3" id="KW-1185">Reference proteome</keyword>
<dbReference type="AlphaFoldDB" id="A0AAJ0BEF4"/>
<name>A0AAJ0BEF4_9PEZI</name>
<protein>
    <submittedName>
        <fullName evidence="2">Uncharacterized protein</fullName>
    </submittedName>
</protein>
<comment type="caution">
    <text evidence="2">The sequence shown here is derived from an EMBL/GenBank/DDBJ whole genome shotgun (WGS) entry which is preliminary data.</text>
</comment>
<accession>A0AAJ0BEF4</accession>
<proteinExistence type="predicted"/>
<evidence type="ECO:0000256" key="1">
    <source>
        <dbReference type="SAM" id="SignalP"/>
    </source>
</evidence>
<dbReference type="Proteomes" id="UP001239445">
    <property type="component" value="Unassembled WGS sequence"/>
</dbReference>